<feature type="region of interest" description="Disordered" evidence="1">
    <location>
        <begin position="1"/>
        <end position="29"/>
    </location>
</feature>
<evidence type="ECO:0000313" key="2">
    <source>
        <dbReference type="EMBL" id="KAJ1160402.1"/>
    </source>
</evidence>
<comment type="caution">
    <text evidence="2">The sequence shown here is derived from an EMBL/GenBank/DDBJ whole genome shotgun (WGS) entry which is preliminary data.</text>
</comment>
<evidence type="ECO:0000313" key="3">
    <source>
        <dbReference type="Proteomes" id="UP001066276"/>
    </source>
</evidence>
<dbReference type="Gene3D" id="3.30.250.20">
    <property type="entry name" value="L1 transposable element, C-terminal domain"/>
    <property type="match status" value="1"/>
</dbReference>
<keyword evidence="3" id="KW-1185">Reference proteome</keyword>
<reference evidence="2" key="1">
    <citation type="journal article" date="2022" name="bioRxiv">
        <title>Sequencing and chromosome-scale assembly of the giantPleurodeles waltlgenome.</title>
        <authorList>
            <person name="Brown T."/>
            <person name="Elewa A."/>
            <person name="Iarovenko S."/>
            <person name="Subramanian E."/>
            <person name="Araus A.J."/>
            <person name="Petzold A."/>
            <person name="Susuki M."/>
            <person name="Suzuki K.-i.T."/>
            <person name="Hayashi T."/>
            <person name="Toyoda A."/>
            <person name="Oliveira C."/>
            <person name="Osipova E."/>
            <person name="Leigh N.D."/>
            <person name="Simon A."/>
            <person name="Yun M.H."/>
        </authorList>
    </citation>
    <scope>NUCLEOTIDE SEQUENCE</scope>
    <source>
        <strain evidence="2">20211129_DDA</strain>
        <tissue evidence="2">Liver</tissue>
    </source>
</reference>
<accession>A0AAV7S8W4</accession>
<organism evidence="2 3">
    <name type="scientific">Pleurodeles waltl</name>
    <name type="common">Iberian ribbed newt</name>
    <dbReference type="NCBI Taxonomy" id="8319"/>
    <lineage>
        <taxon>Eukaryota</taxon>
        <taxon>Metazoa</taxon>
        <taxon>Chordata</taxon>
        <taxon>Craniata</taxon>
        <taxon>Vertebrata</taxon>
        <taxon>Euteleostomi</taxon>
        <taxon>Amphibia</taxon>
        <taxon>Batrachia</taxon>
        <taxon>Caudata</taxon>
        <taxon>Salamandroidea</taxon>
        <taxon>Salamandridae</taxon>
        <taxon>Pleurodelinae</taxon>
        <taxon>Pleurodeles</taxon>
    </lineage>
</organism>
<dbReference type="Proteomes" id="UP001066276">
    <property type="component" value="Chromosome 4_2"/>
</dbReference>
<sequence length="218" mass="24487">MHTKPMGPLEDGKPPPRGPCPSLANKGQEGPVTRSFMEVLFTSLHNNIQTVKKDLSVDLREVQRNLEEIGDRVSAIEYREAGREGEAREAHPIQFRGHDPVLYKDLVAITLQKRCEFCPVTTLLRQAGISYSCGHPLRIIFRHNGKLVQLRSLFEAYNLLGITNIASIDGQEWPQANKKHKSTRWRSVRGVPAGTKTDHTTMATERQSILQTLAVEAE</sequence>
<protein>
    <submittedName>
        <fullName evidence="2">Uncharacterized protein</fullName>
    </submittedName>
</protein>
<dbReference type="InterPro" id="IPR042566">
    <property type="entry name" value="L1_C"/>
</dbReference>
<proteinExistence type="predicted"/>
<name>A0AAV7S8W4_PLEWA</name>
<dbReference type="EMBL" id="JANPWB010000008">
    <property type="protein sequence ID" value="KAJ1160402.1"/>
    <property type="molecule type" value="Genomic_DNA"/>
</dbReference>
<evidence type="ECO:0000256" key="1">
    <source>
        <dbReference type="SAM" id="MobiDB-lite"/>
    </source>
</evidence>
<dbReference type="AlphaFoldDB" id="A0AAV7S8W4"/>
<gene>
    <name evidence="2" type="ORF">NDU88_000904</name>
</gene>